<dbReference type="GO" id="GO:0003677">
    <property type="term" value="F:DNA binding"/>
    <property type="evidence" value="ECO:0007669"/>
    <property type="project" value="UniProtKB-KW"/>
</dbReference>
<feature type="domain" description="HTH LytTR-type" evidence="2">
    <location>
        <begin position="157"/>
        <end position="259"/>
    </location>
</feature>
<feature type="transmembrane region" description="Helical" evidence="1">
    <location>
        <begin position="52"/>
        <end position="73"/>
    </location>
</feature>
<accession>A0ABT8KJI7</accession>
<keyword evidence="1" id="KW-1133">Transmembrane helix</keyword>
<dbReference type="PANTHER" id="PTHR37299">
    <property type="entry name" value="TRANSCRIPTIONAL REGULATOR-RELATED"/>
    <property type="match status" value="1"/>
</dbReference>
<organism evidence="3 4">
    <name type="scientific">Splendidivirga corallicola</name>
    <dbReference type="NCBI Taxonomy" id="3051826"/>
    <lineage>
        <taxon>Bacteria</taxon>
        <taxon>Pseudomonadati</taxon>
        <taxon>Bacteroidota</taxon>
        <taxon>Cytophagia</taxon>
        <taxon>Cytophagales</taxon>
        <taxon>Splendidivirgaceae</taxon>
        <taxon>Splendidivirga</taxon>
    </lineage>
</organism>
<dbReference type="InterPro" id="IPR046947">
    <property type="entry name" value="LytR-like"/>
</dbReference>
<feature type="transmembrane region" description="Helical" evidence="1">
    <location>
        <begin position="125"/>
        <end position="144"/>
    </location>
</feature>
<evidence type="ECO:0000313" key="4">
    <source>
        <dbReference type="Proteomes" id="UP001172082"/>
    </source>
</evidence>
<sequence length="261" mass="31055">MSLKLTYPSIKKSEVRILTYALAALSILFVVFMIQNYFRYGSGANYNIGRSLTYFSVTIFLFLPVVYLINRFSQWLIQKGSSYPWAWHVLFSFTVLLLYALIINMILYILDFSSFPVDVKFFRSYFTRIANIHFVLYWGVVLYGKYRIKKEQIGKFISAYNGKSKVICKLDTILWIESYDHYVKLHTLDEQLIKRASISKLSDSLDKNFVRIHRRYIVNTRFVQRVYKEHRDTFVMLENKTKLKISKTYRKTLNNLLQSHV</sequence>
<keyword evidence="4" id="KW-1185">Reference proteome</keyword>
<keyword evidence="1" id="KW-0812">Transmembrane</keyword>
<feature type="transmembrane region" description="Helical" evidence="1">
    <location>
        <begin position="85"/>
        <end position="110"/>
    </location>
</feature>
<protein>
    <submittedName>
        <fullName evidence="3">LytTR family DNA-binding domain-containing protein</fullName>
    </submittedName>
</protein>
<dbReference type="PANTHER" id="PTHR37299:SF1">
    <property type="entry name" value="STAGE 0 SPORULATION PROTEIN A HOMOLOG"/>
    <property type="match status" value="1"/>
</dbReference>
<reference evidence="3" key="1">
    <citation type="submission" date="2023-06" db="EMBL/GenBank/DDBJ databases">
        <title>Genomic of Parafulvivirga corallium.</title>
        <authorList>
            <person name="Wang G."/>
        </authorList>
    </citation>
    <scope>NUCLEOTIDE SEQUENCE</scope>
    <source>
        <strain evidence="3">BMA10</strain>
    </source>
</reference>
<keyword evidence="3" id="KW-0238">DNA-binding</keyword>
<comment type="caution">
    <text evidence="3">The sequence shown here is derived from an EMBL/GenBank/DDBJ whole genome shotgun (WGS) entry which is preliminary data.</text>
</comment>
<keyword evidence="1" id="KW-0472">Membrane</keyword>
<dbReference type="Gene3D" id="2.40.50.1020">
    <property type="entry name" value="LytTr DNA-binding domain"/>
    <property type="match status" value="1"/>
</dbReference>
<evidence type="ECO:0000259" key="2">
    <source>
        <dbReference type="PROSITE" id="PS50930"/>
    </source>
</evidence>
<dbReference type="EMBL" id="JAUJEA010000002">
    <property type="protein sequence ID" value="MDN5200866.1"/>
    <property type="molecule type" value="Genomic_DNA"/>
</dbReference>
<dbReference type="InterPro" id="IPR007492">
    <property type="entry name" value="LytTR_DNA-bd_dom"/>
</dbReference>
<proteinExistence type="predicted"/>
<dbReference type="Pfam" id="PF04397">
    <property type="entry name" value="LytTR"/>
    <property type="match status" value="1"/>
</dbReference>
<gene>
    <name evidence="3" type="ORF">QQ008_05825</name>
</gene>
<dbReference type="RefSeq" id="WP_346750896.1">
    <property type="nucleotide sequence ID" value="NZ_JAUJEA010000002.1"/>
</dbReference>
<dbReference type="Proteomes" id="UP001172082">
    <property type="component" value="Unassembled WGS sequence"/>
</dbReference>
<evidence type="ECO:0000313" key="3">
    <source>
        <dbReference type="EMBL" id="MDN5200866.1"/>
    </source>
</evidence>
<name>A0ABT8KJI7_9BACT</name>
<dbReference type="SMART" id="SM00850">
    <property type="entry name" value="LytTR"/>
    <property type="match status" value="1"/>
</dbReference>
<dbReference type="PROSITE" id="PS50930">
    <property type="entry name" value="HTH_LYTTR"/>
    <property type="match status" value="1"/>
</dbReference>
<evidence type="ECO:0000256" key="1">
    <source>
        <dbReference type="SAM" id="Phobius"/>
    </source>
</evidence>
<feature type="transmembrane region" description="Helical" evidence="1">
    <location>
        <begin position="20"/>
        <end position="40"/>
    </location>
</feature>